<dbReference type="AlphaFoldDB" id="A0A951QIV4"/>
<evidence type="ECO:0000313" key="1">
    <source>
        <dbReference type="EMBL" id="MBW4662551.1"/>
    </source>
</evidence>
<name>A0A951QIV4_9CYAN</name>
<proteinExistence type="predicted"/>
<protein>
    <submittedName>
        <fullName evidence="1">Uncharacterized protein</fullName>
    </submittedName>
</protein>
<reference evidence="1" key="2">
    <citation type="journal article" date="2022" name="Microbiol. Resour. Announc.">
        <title>Metagenome Sequencing to Explore Phylogenomics of Terrestrial Cyanobacteria.</title>
        <authorList>
            <person name="Ward R.D."/>
            <person name="Stajich J.E."/>
            <person name="Johansen J.R."/>
            <person name="Huntemann M."/>
            <person name="Clum A."/>
            <person name="Foster B."/>
            <person name="Foster B."/>
            <person name="Roux S."/>
            <person name="Palaniappan K."/>
            <person name="Varghese N."/>
            <person name="Mukherjee S."/>
            <person name="Reddy T.B.K."/>
            <person name="Daum C."/>
            <person name="Copeland A."/>
            <person name="Chen I.A."/>
            <person name="Ivanova N.N."/>
            <person name="Kyrpides N.C."/>
            <person name="Shapiro N."/>
            <person name="Eloe-Fadrosh E.A."/>
            <person name="Pietrasiak N."/>
        </authorList>
    </citation>
    <scope>NUCLEOTIDE SEQUENCE</scope>
    <source>
        <strain evidence="1">UHER 2000/2452</strain>
    </source>
</reference>
<sequence length="129" mass="14214">MQTSKPANVKLTLRLTDPELDAEEKDEEVQRLLEQLREMDEVEFADRPLDPNPPEGNKAIGGFLVGLLTAEVSLENFKKLTGFLGDRLGGKPISLEVEANGKKLKVSAHSREELEAAIKAAQDFVKETA</sequence>
<reference evidence="1" key="1">
    <citation type="submission" date="2021-05" db="EMBL/GenBank/DDBJ databases">
        <authorList>
            <person name="Pietrasiak N."/>
            <person name="Ward R."/>
            <person name="Stajich J.E."/>
            <person name="Kurbessoian T."/>
        </authorList>
    </citation>
    <scope>NUCLEOTIDE SEQUENCE</scope>
    <source>
        <strain evidence="1">UHER 2000/2452</strain>
    </source>
</reference>
<accession>A0A951QIV4</accession>
<dbReference type="EMBL" id="JAHHHD010000084">
    <property type="protein sequence ID" value="MBW4662551.1"/>
    <property type="molecule type" value="Genomic_DNA"/>
</dbReference>
<evidence type="ECO:0000313" key="2">
    <source>
        <dbReference type="Proteomes" id="UP000757435"/>
    </source>
</evidence>
<gene>
    <name evidence="1" type="ORF">KME15_28225</name>
</gene>
<comment type="caution">
    <text evidence="1">The sequence shown here is derived from an EMBL/GenBank/DDBJ whole genome shotgun (WGS) entry which is preliminary data.</text>
</comment>
<organism evidence="1 2">
    <name type="scientific">Drouetiella hepatica Uher 2000/2452</name>
    <dbReference type="NCBI Taxonomy" id="904376"/>
    <lineage>
        <taxon>Bacteria</taxon>
        <taxon>Bacillati</taxon>
        <taxon>Cyanobacteriota</taxon>
        <taxon>Cyanophyceae</taxon>
        <taxon>Oculatellales</taxon>
        <taxon>Oculatellaceae</taxon>
        <taxon>Drouetiella</taxon>
    </lineage>
</organism>
<dbReference type="Proteomes" id="UP000757435">
    <property type="component" value="Unassembled WGS sequence"/>
</dbReference>